<keyword evidence="5" id="KW-1185">Reference proteome</keyword>
<evidence type="ECO:0000256" key="1">
    <source>
        <dbReference type="ARBA" id="ARBA00022801"/>
    </source>
</evidence>
<dbReference type="PANTHER" id="PTHR31988">
    <property type="entry name" value="ESTERASE, PUTATIVE (DUF303)-RELATED"/>
    <property type="match status" value="1"/>
</dbReference>
<gene>
    <name evidence="4" type="ORF">SLEP1_g16705</name>
</gene>
<proteinExistence type="predicted"/>
<evidence type="ECO:0000256" key="2">
    <source>
        <dbReference type="SAM" id="SignalP"/>
    </source>
</evidence>
<evidence type="ECO:0000313" key="5">
    <source>
        <dbReference type="Proteomes" id="UP001054252"/>
    </source>
</evidence>
<dbReference type="SUPFAM" id="SSF52266">
    <property type="entry name" value="SGNH hydrolase"/>
    <property type="match status" value="1"/>
</dbReference>
<comment type="caution">
    <text evidence="4">The sequence shown here is derived from an EMBL/GenBank/DDBJ whole genome shotgun (WGS) entry which is preliminary data.</text>
</comment>
<feature type="chain" id="PRO_5043473001" description="Sialate O-acetylesterase domain-containing protein" evidence="2">
    <location>
        <begin position="19"/>
        <end position="299"/>
    </location>
</feature>
<feature type="domain" description="Sialate O-acetylesterase" evidence="3">
    <location>
        <begin position="26"/>
        <end position="261"/>
    </location>
</feature>
<reference evidence="4 5" key="1">
    <citation type="journal article" date="2021" name="Commun. Biol.">
        <title>The genome of Shorea leprosula (Dipterocarpaceae) highlights the ecological relevance of drought in aseasonal tropical rainforests.</title>
        <authorList>
            <person name="Ng K.K.S."/>
            <person name="Kobayashi M.J."/>
            <person name="Fawcett J.A."/>
            <person name="Hatakeyama M."/>
            <person name="Paape T."/>
            <person name="Ng C.H."/>
            <person name="Ang C.C."/>
            <person name="Tnah L.H."/>
            <person name="Lee C.T."/>
            <person name="Nishiyama T."/>
            <person name="Sese J."/>
            <person name="O'Brien M.J."/>
            <person name="Copetti D."/>
            <person name="Mohd Noor M.I."/>
            <person name="Ong R.C."/>
            <person name="Putra M."/>
            <person name="Sireger I.Z."/>
            <person name="Indrioko S."/>
            <person name="Kosugi Y."/>
            <person name="Izuno A."/>
            <person name="Isagi Y."/>
            <person name="Lee S.L."/>
            <person name="Shimizu K.K."/>
        </authorList>
    </citation>
    <scope>NUCLEOTIDE SEQUENCE [LARGE SCALE GENOMIC DNA]</scope>
    <source>
        <strain evidence="4">214</strain>
    </source>
</reference>
<name>A0AAV5IVJ6_9ROSI</name>
<dbReference type="Gene3D" id="3.40.50.1110">
    <property type="entry name" value="SGNH hydrolase"/>
    <property type="match status" value="1"/>
</dbReference>
<organism evidence="4 5">
    <name type="scientific">Rubroshorea leprosula</name>
    <dbReference type="NCBI Taxonomy" id="152421"/>
    <lineage>
        <taxon>Eukaryota</taxon>
        <taxon>Viridiplantae</taxon>
        <taxon>Streptophyta</taxon>
        <taxon>Embryophyta</taxon>
        <taxon>Tracheophyta</taxon>
        <taxon>Spermatophyta</taxon>
        <taxon>Magnoliopsida</taxon>
        <taxon>eudicotyledons</taxon>
        <taxon>Gunneridae</taxon>
        <taxon>Pentapetalae</taxon>
        <taxon>rosids</taxon>
        <taxon>malvids</taxon>
        <taxon>Malvales</taxon>
        <taxon>Dipterocarpaceae</taxon>
        <taxon>Rubroshorea</taxon>
    </lineage>
</organism>
<dbReference type="InterPro" id="IPR052940">
    <property type="entry name" value="Carb_Esterase_6"/>
</dbReference>
<dbReference type="PANTHER" id="PTHR31988:SF15">
    <property type="entry name" value="ESTERASE, PUTATIVE (DUF303)-RELATED"/>
    <property type="match status" value="1"/>
</dbReference>
<keyword evidence="1" id="KW-0378">Hydrolase</keyword>
<dbReference type="InterPro" id="IPR036514">
    <property type="entry name" value="SGNH_hydro_sf"/>
</dbReference>
<evidence type="ECO:0000259" key="3">
    <source>
        <dbReference type="Pfam" id="PF03629"/>
    </source>
</evidence>
<sequence>MFFFIVFFACLAPSPVKSQNALPQKINVIILAGQSNMAGQGGVSYDAATNNITWDGVVPEQCQPNPSILRLSVNLTWVEAREPLHADIDATKVNGIGPGMPFANEVLTRDPSFGTVGLVPCAIGGTNISQWQKGESLYQQLMRRATTAVQGGGVYAAMLWYQGESDTWIKEEAELYKGRLTKFFTDFRSDLQAPSLPIFQVALASGEGPYVEIVREAQLGLNLSNVQCVDAKGLPLLEPDRLHLTSTAQVTLGQKLADAFLRYNQSNINLSSNNASTKSFSCFLFCLLIVLWMNLVYKS</sequence>
<keyword evidence="2" id="KW-0732">Signal</keyword>
<dbReference type="GO" id="GO:0016787">
    <property type="term" value="F:hydrolase activity"/>
    <property type="evidence" value="ECO:0007669"/>
    <property type="project" value="UniProtKB-KW"/>
</dbReference>
<dbReference type="EMBL" id="BPVZ01000022">
    <property type="protein sequence ID" value="GKV04555.1"/>
    <property type="molecule type" value="Genomic_DNA"/>
</dbReference>
<dbReference type="Proteomes" id="UP001054252">
    <property type="component" value="Unassembled WGS sequence"/>
</dbReference>
<dbReference type="AlphaFoldDB" id="A0AAV5IVJ6"/>
<protein>
    <recommendedName>
        <fullName evidence="3">Sialate O-acetylesterase domain-containing protein</fullName>
    </recommendedName>
</protein>
<evidence type="ECO:0000313" key="4">
    <source>
        <dbReference type="EMBL" id="GKV04555.1"/>
    </source>
</evidence>
<feature type="signal peptide" evidence="2">
    <location>
        <begin position="1"/>
        <end position="18"/>
    </location>
</feature>
<dbReference type="InterPro" id="IPR005181">
    <property type="entry name" value="SASA"/>
</dbReference>
<dbReference type="Pfam" id="PF03629">
    <property type="entry name" value="SASA"/>
    <property type="match status" value="1"/>
</dbReference>
<accession>A0AAV5IVJ6</accession>